<protein>
    <submittedName>
        <fullName evidence="1">Uncharacterized protein</fullName>
    </submittedName>
</protein>
<proteinExistence type="predicted"/>
<gene>
    <name evidence="1" type="ORF">CAUJ_LOCUS4923</name>
</gene>
<comment type="caution">
    <text evidence="1">The sequence shown here is derived from an EMBL/GenBank/DDBJ whole genome shotgun (WGS) entry which is preliminary data.</text>
</comment>
<keyword evidence="2" id="KW-1185">Reference proteome</keyword>
<reference evidence="1" key="1">
    <citation type="submission" date="2020-10" db="EMBL/GenBank/DDBJ databases">
        <authorList>
            <person name="Kikuchi T."/>
        </authorList>
    </citation>
    <scope>NUCLEOTIDE SEQUENCE</scope>
    <source>
        <strain evidence="1">NKZ352</strain>
    </source>
</reference>
<accession>A0A8S1H1I2</accession>
<dbReference type="Proteomes" id="UP000835052">
    <property type="component" value="Unassembled WGS sequence"/>
</dbReference>
<evidence type="ECO:0000313" key="1">
    <source>
        <dbReference type="EMBL" id="CAD6189004.1"/>
    </source>
</evidence>
<name>A0A8S1H1I2_9PELO</name>
<dbReference type="OrthoDB" id="5785026at2759"/>
<organism evidence="1 2">
    <name type="scientific">Caenorhabditis auriculariae</name>
    <dbReference type="NCBI Taxonomy" id="2777116"/>
    <lineage>
        <taxon>Eukaryota</taxon>
        <taxon>Metazoa</taxon>
        <taxon>Ecdysozoa</taxon>
        <taxon>Nematoda</taxon>
        <taxon>Chromadorea</taxon>
        <taxon>Rhabditida</taxon>
        <taxon>Rhabditina</taxon>
        <taxon>Rhabditomorpha</taxon>
        <taxon>Rhabditoidea</taxon>
        <taxon>Rhabditidae</taxon>
        <taxon>Peloderinae</taxon>
        <taxon>Caenorhabditis</taxon>
    </lineage>
</organism>
<dbReference type="AlphaFoldDB" id="A0A8S1H1I2"/>
<dbReference type="EMBL" id="CAJGYM010000009">
    <property type="protein sequence ID" value="CAD6189004.1"/>
    <property type="molecule type" value="Genomic_DNA"/>
</dbReference>
<sequence length="86" mass="9873">MSRKQELLDRLAQIIMVAKCKCFMQRSKSTTHVDCLHVDTWIFEELVCAVQITEVPHSSNASVADSILYTESLDSLMPENSKTRWQ</sequence>
<evidence type="ECO:0000313" key="2">
    <source>
        <dbReference type="Proteomes" id="UP000835052"/>
    </source>
</evidence>